<evidence type="ECO:0000256" key="5">
    <source>
        <dbReference type="ARBA" id="ARBA00023014"/>
    </source>
</evidence>
<sequence length="312" mass="34042">MSDTTAMAPDKNLKDILTKLQYQDDAKVVEQITAQMRQVQDRMAGIKYKLVVMSGKGGVGKSMTTVNLALALARMGYKVGLLDVDLNGPCVPRMMGLHGQRLTITPEGALPPIGPLNIKVASMDFFLDATSPVRWKGPMDLSPVWLGLMEMNVIREFLGDVIWGELDYLLTDLPPGAAADKPPVIAGFIPDLAGAVVVTTPSEVASDVVQKSITYARDMGINVLGVVENMSQYRCPSCGAEHDLFEGNTEAMCGALDVPLLGRIPFDRTLAKTFDKGVPLLDETYPTLQRYRQIAERVVTLAEYRKVLAEKL</sequence>
<feature type="binding site" evidence="6">
    <location>
        <begin position="55"/>
        <end position="62"/>
    </location>
    <ligand>
        <name>ATP</name>
        <dbReference type="ChEBI" id="CHEBI:30616"/>
    </ligand>
</feature>
<dbReference type="SUPFAM" id="SSF52540">
    <property type="entry name" value="P-loop containing nucleoside triphosphate hydrolases"/>
    <property type="match status" value="1"/>
</dbReference>
<evidence type="ECO:0000256" key="3">
    <source>
        <dbReference type="ARBA" id="ARBA00022840"/>
    </source>
</evidence>
<comment type="similarity">
    <text evidence="6">Belongs to the Mrp/NBP35 ATP-binding proteins family.</text>
</comment>
<gene>
    <name evidence="7" type="ORF">DNFV4_00630</name>
</gene>
<comment type="function">
    <text evidence="6">Binds and transfers iron-sulfur (Fe-S) clusters to target apoproteins. Can hydrolyze ATP.</text>
</comment>
<keyword evidence="3 6" id="KW-0067">ATP-binding</keyword>
<keyword evidence="1 6" id="KW-0479">Metal-binding</keyword>
<evidence type="ECO:0000256" key="2">
    <source>
        <dbReference type="ARBA" id="ARBA00022741"/>
    </source>
</evidence>
<dbReference type="AlphaFoldDB" id="A0AA86T9A4"/>
<dbReference type="PANTHER" id="PTHR42961:SF2">
    <property type="entry name" value="IRON-SULFUR PROTEIN NUBPL"/>
    <property type="match status" value="1"/>
</dbReference>
<evidence type="ECO:0000256" key="1">
    <source>
        <dbReference type="ARBA" id="ARBA00022723"/>
    </source>
</evidence>
<dbReference type="GO" id="GO:0051539">
    <property type="term" value="F:4 iron, 4 sulfur cluster binding"/>
    <property type="evidence" value="ECO:0007669"/>
    <property type="project" value="TreeGrafter"/>
</dbReference>
<dbReference type="GO" id="GO:0005524">
    <property type="term" value="F:ATP binding"/>
    <property type="evidence" value="ECO:0007669"/>
    <property type="project" value="UniProtKB-UniRule"/>
</dbReference>
<evidence type="ECO:0000313" key="8">
    <source>
        <dbReference type="Proteomes" id="UP001179121"/>
    </source>
</evidence>
<dbReference type="CDD" id="cd02037">
    <property type="entry name" value="Mrp_NBP35"/>
    <property type="match status" value="1"/>
</dbReference>
<dbReference type="Pfam" id="PF10609">
    <property type="entry name" value="ParA"/>
    <property type="match status" value="1"/>
</dbReference>
<dbReference type="RefSeq" id="WP_289267201.1">
    <property type="nucleotide sequence ID" value="NZ_OX365700.1"/>
</dbReference>
<dbReference type="PANTHER" id="PTHR42961">
    <property type="entry name" value="IRON-SULFUR PROTEIN NUBPL"/>
    <property type="match status" value="1"/>
</dbReference>
<dbReference type="Gene3D" id="3.40.50.300">
    <property type="entry name" value="P-loop containing nucleotide triphosphate hydrolases"/>
    <property type="match status" value="1"/>
</dbReference>
<proteinExistence type="inferred from homology"/>
<dbReference type="InterPro" id="IPR033756">
    <property type="entry name" value="YlxH/NBP35"/>
</dbReference>
<accession>A0AA86T9A4</accession>
<keyword evidence="4 6" id="KW-0408">Iron</keyword>
<dbReference type="GO" id="GO:0016226">
    <property type="term" value="P:iron-sulfur cluster assembly"/>
    <property type="evidence" value="ECO:0007669"/>
    <property type="project" value="InterPro"/>
</dbReference>
<dbReference type="GO" id="GO:0140663">
    <property type="term" value="F:ATP-dependent FeS chaperone activity"/>
    <property type="evidence" value="ECO:0007669"/>
    <property type="project" value="InterPro"/>
</dbReference>
<organism evidence="7 8">
    <name type="scientific">Nitrospira tepida</name>
    <dbReference type="NCBI Taxonomy" id="2973512"/>
    <lineage>
        <taxon>Bacteria</taxon>
        <taxon>Pseudomonadati</taxon>
        <taxon>Nitrospirota</taxon>
        <taxon>Nitrospiria</taxon>
        <taxon>Nitrospirales</taxon>
        <taxon>Nitrospiraceae</taxon>
        <taxon>Nitrospira</taxon>
    </lineage>
</organism>
<dbReference type="InterPro" id="IPR044304">
    <property type="entry name" value="NUBPL-like"/>
</dbReference>
<dbReference type="KEGG" id="nti:DNFV4_00630"/>
<dbReference type="EMBL" id="OX365700">
    <property type="protein sequence ID" value="CAI4030203.1"/>
    <property type="molecule type" value="Genomic_DNA"/>
</dbReference>
<dbReference type="HAMAP" id="MF_02040">
    <property type="entry name" value="Mrp_NBP35"/>
    <property type="match status" value="1"/>
</dbReference>
<keyword evidence="6" id="KW-0378">Hydrolase</keyword>
<dbReference type="InterPro" id="IPR019591">
    <property type="entry name" value="Mrp/NBP35_ATP-bd"/>
</dbReference>
<dbReference type="GO" id="GO:0046872">
    <property type="term" value="F:metal ion binding"/>
    <property type="evidence" value="ECO:0007669"/>
    <property type="project" value="UniProtKB-KW"/>
</dbReference>
<evidence type="ECO:0000256" key="4">
    <source>
        <dbReference type="ARBA" id="ARBA00023004"/>
    </source>
</evidence>
<protein>
    <recommendedName>
        <fullName evidence="6">Iron-sulfur cluster carrier protein</fullName>
    </recommendedName>
</protein>
<keyword evidence="8" id="KW-1185">Reference proteome</keyword>
<evidence type="ECO:0000313" key="7">
    <source>
        <dbReference type="EMBL" id="CAI4030203.1"/>
    </source>
</evidence>
<comment type="subunit">
    <text evidence="6">Homodimer.</text>
</comment>
<dbReference type="Proteomes" id="UP001179121">
    <property type="component" value="Chromosome"/>
</dbReference>
<dbReference type="GO" id="GO:0016887">
    <property type="term" value="F:ATP hydrolysis activity"/>
    <property type="evidence" value="ECO:0007669"/>
    <property type="project" value="UniProtKB-UniRule"/>
</dbReference>
<name>A0AA86T9A4_9BACT</name>
<dbReference type="InterPro" id="IPR027417">
    <property type="entry name" value="P-loop_NTPase"/>
</dbReference>
<keyword evidence="5 6" id="KW-0411">Iron-sulfur</keyword>
<evidence type="ECO:0000256" key="6">
    <source>
        <dbReference type="HAMAP-Rule" id="MF_02040"/>
    </source>
</evidence>
<keyword evidence="2 6" id="KW-0547">Nucleotide-binding</keyword>
<reference evidence="7" key="1">
    <citation type="submission" date="2022-10" db="EMBL/GenBank/DDBJ databases">
        <authorList>
            <person name="Koch H."/>
        </authorList>
    </citation>
    <scope>NUCLEOTIDE SEQUENCE</scope>
    <source>
        <strain evidence="7">DNF</strain>
    </source>
</reference>